<dbReference type="EMBL" id="CYGY02000154">
    <property type="protein sequence ID" value="SIT51946.1"/>
    <property type="molecule type" value="Genomic_DNA"/>
</dbReference>
<evidence type="ECO:0000313" key="1">
    <source>
        <dbReference type="EMBL" id="SIT51946.1"/>
    </source>
</evidence>
<organism evidence="1 2">
    <name type="scientific">Paraburkholderia piptadeniae</name>
    <dbReference type="NCBI Taxonomy" id="1701573"/>
    <lineage>
        <taxon>Bacteria</taxon>
        <taxon>Pseudomonadati</taxon>
        <taxon>Pseudomonadota</taxon>
        <taxon>Betaproteobacteria</taxon>
        <taxon>Burkholderiales</taxon>
        <taxon>Burkholderiaceae</taxon>
        <taxon>Paraburkholderia</taxon>
    </lineage>
</organism>
<sequence length="128" mass="13579">MTGIGGVMSGGCCRGGGECGRFLSATLVGFFSVPLASAIAPRGAGVAPVRGGTYFSLQRQRKVGKRKPLTPPILDLYPRALNGPILHAATYWPMFVASALLKRLTCIVHPNCGLRHRTVQRPFAANCV</sequence>
<keyword evidence="2" id="KW-1185">Reference proteome</keyword>
<name>A0A1N7SWX7_9BURK</name>
<dbReference type="AlphaFoldDB" id="A0A1N7SWX7"/>
<dbReference type="Proteomes" id="UP000195569">
    <property type="component" value="Unassembled WGS sequence"/>
</dbReference>
<reference evidence="1" key="1">
    <citation type="submission" date="2016-12" db="EMBL/GenBank/DDBJ databases">
        <authorList>
            <person name="Moulin L."/>
        </authorList>
    </citation>
    <scope>NUCLEOTIDE SEQUENCE [LARGE SCALE GENOMIC DNA]</scope>
    <source>
        <strain evidence="1">STM 7183</strain>
    </source>
</reference>
<accession>A0A1N7SWX7</accession>
<proteinExistence type="predicted"/>
<protein>
    <submittedName>
        <fullName evidence="1">Uncharacterized protein</fullName>
    </submittedName>
</protein>
<comment type="caution">
    <text evidence="1">The sequence shown here is derived from an EMBL/GenBank/DDBJ whole genome shotgun (WGS) entry which is preliminary data.</text>
</comment>
<gene>
    <name evidence="1" type="ORF">BN2476_1540004</name>
</gene>
<evidence type="ECO:0000313" key="2">
    <source>
        <dbReference type="Proteomes" id="UP000195569"/>
    </source>
</evidence>